<reference evidence="2 3" key="1">
    <citation type="journal article" date="2021" name="BMC Biol.">
        <title>Horizontally acquired antibacterial genes associated with adaptive radiation of ladybird beetles.</title>
        <authorList>
            <person name="Li H.S."/>
            <person name="Tang X.F."/>
            <person name="Huang Y.H."/>
            <person name="Xu Z.Y."/>
            <person name="Chen M.L."/>
            <person name="Du X.Y."/>
            <person name="Qiu B.Y."/>
            <person name="Chen P.T."/>
            <person name="Zhang W."/>
            <person name="Slipinski A."/>
            <person name="Escalona H.E."/>
            <person name="Waterhouse R.M."/>
            <person name="Zwick A."/>
            <person name="Pang H."/>
        </authorList>
    </citation>
    <scope>NUCLEOTIDE SEQUENCE [LARGE SCALE GENOMIC DNA]</scope>
    <source>
        <strain evidence="2">SYSU2018</strain>
    </source>
</reference>
<dbReference type="Proteomes" id="UP001516400">
    <property type="component" value="Unassembled WGS sequence"/>
</dbReference>
<evidence type="ECO:0000256" key="1">
    <source>
        <dbReference type="SAM" id="Coils"/>
    </source>
</evidence>
<protein>
    <submittedName>
        <fullName evidence="2">Uncharacterized protein</fullName>
    </submittedName>
</protein>
<comment type="caution">
    <text evidence="2">The sequence shown here is derived from an EMBL/GenBank/DDBJ whole genome shotgun (WGS) entry which is preliminary data.</text>
</comment>
<keyword evidence="1" id="KW-0175">Coiled coil</keyword>
<dbReference type="AlphaFoldDB" id="A0ABD2P0B9"/>
<name>A0ABD2P0B9_9CUCU</name>
<keyword evidence="3" id="KW-1185">Reference proteome</keyword>
<proteinExistence type="predicted"/>
<evidence type="ECO:0000313" key="2">
    <source>
        <dbReference type="EMBL" id="KAL3284413.1"/>
    </source>
</evidence>
<evidence type="ECO:0000313" key="3">
    <source>
        <dbReference type="Proteomes" id="UP001516400"/>
    </source>
</evidence>
<feature type="coiled-coil region" evidence="1">
    <location>
        <begin position="237"/>
        <end position="308"/>
    </location>
</feature>
<feature type="coiled-coil region" evidence="1">
    <location>
        <begin position="177"/>
        <end position="204"/>
    </location>
</feature>
<sequence length="498" mass="58446">MANAYEEIIKDLKEKHENNQQVIHEYKKKVRTLEILEKDYQEEIERLNNDKTGIEKNLLAKIDQFEEEKQQIRNNANEQLQALQRILTEREFEILQLKDDVEFSKKTHFSLPQIEVPKEDVEKLKDDIACLKKTIDTLNEKLCISHKKCCDLEEMHQMIKCENDNLQEILCYKNEELKEAKELIQSFQDDNMCLRSELDSLRNKPLDSKTRGNSLFAEVNDSRVQLMAKMKNMVLKYNDMATERSNLLQELDTLREEKSRVIQLFERDLKNLKQFVSQAEIDAYMSTVDGMKRLNDSYKEEIANLKKSEHMRESSDLVYFKSALKRKEKELKSVRDSLELHSGDHVMQAKNLVEMETEKVIWKWKAVQFENQIQIMQNRLNRLESGANKEVGNLQQLNIMNESDLDKEHSSFDKENIISPHEKVDKLENILKEKPILTNIIECAEESVIDITSPIEEKSRKVVHFTEDTKDVSEHCLSKRKGKIFVTPLPISTLPKSA</sequence>
<organism evidence="2 3">
    <name type="scientific">Cryptolaemus montrouzieri</name>
    <dbReference type="NCBI Taxonomy" id="559131"/>
    <lineage>
        <taxon>Eukaryota</taxon>
        <taxon>Metazoa</taxon>
        <taxon>Ecdysozoa</taxon>
        <taxon>Arthropoda</taxon>
        <taxon>Hexapoda</taxon>
        <taxon>Insecta</taxon>
        <taxon>Pterygota</taxon>
        <taxon>Neoptera</taxon>
        <taxon>Endopterygota</taxon>
        <taxon>Coleoptera</taxon>
        <taxon>Polyphaga</taxon>
        <taxon>Cucujiformia</taxon>
        <taxon>Coccinelloidea</taxon>
        <taxon>Coccinellidae</taxon>
        <taxon>Scymninae</taxon>
        <taxon>Scymnini</taxon>
        <taxon>Cryptolaemus</taxon>
    </lineage>
</organism>
<gene>
    <name evidence="2" type="ORF">HHI36_018573</name>
</gene>
<accession>A0ABD2P0B9</accession>
<feature type="coiled-coil region" evidence="1">
    <location>
        <begin position="2"/>
        <end position="93"/>
    </location>
</feature>
<dbReference type="EMBL" id="JABFTP020000165">
    <property type="protein sequence ID" value="KAL3284413.1"/>
    <property type="molecule type" value="Genomic_DNA"/>
</dbReference>